<evidence type="ECO:0000313" key="3">
    <source>
        <dbReference type="EMBL" id="KKP69571.1"/>
    </source>
</evidence>
<sequence length="572" mass="63925">MRAHPIPQNVVSFEDRIFGPLTAKQFSIIATGLSFAFVLYMSPLPGTFKIPAVVVVSLFSFAAGLVRINDMTLDTWLTTFIGAIYSPTQFIWQKTTEEFVSFLQLAHTKSATTKAKESRSATEKTKKDLYPELFSEERQDEKEQEFLSQLNFEIPTPQNIPQAIETKSPIEKTAILNIPVEKPQPKEVFKETVVPLQQTTLNKETPPVKIFKEVKPSILKKETIAVAPKLKTIKPEIEGYPERRQAPSTSKVKGVTPLASEINFTNKPVFTLKISGQEPQYVQGLSNLKVNRAIHKVDQAQTIFPVKGERHFEVSSDFEKRFNQDDLEVKNLDILKIEGEPETKKVMPLIKNPEQSKPIQTNIKPNVNSIPQKQTSSVKENILPQKTVLTPPKQGFTEKPKGTLTPLPIKKISSEEKLILPVLEDLKPTPKPLTPEEVTPIKPVDVLEEETLINKVAFVPTVSQTSAPSQKPVFNFKSKDFMPPQIPNIIAGLIKDQNGSTLSNAIVLIKDENSTPVRALKTNKLGQFSIATPLPNGEYKLEMEKEGCQFKIIDLELKGELIPLLEIVGTTA</sequence>
<comment type="caution">
    <text evidence="3">The sequence shown here is derived from an EMBL/GenBank/DDBJ whole genome shotgun (WGS) entry which is preliminary data.</text>
</comment>
<dbReference type="SUPFAM" id="SSF49464">
    <property type="entry name" value="Carboxypeptidase regulatory domain-like"/>
    <property type="match status" value="1"/>
</dbReference>
<dbReference type="Pfam" id="PF12666">
    <property type="entry name" value="PrgI"/>
    <property type="match status" value="1"/>
</dbReference>
<accession>A0A0G0C0C5</accession>
<keyword evidence="2" id="KW-0812">Transmembrane</keyword>
<dbReference type="InterPro" id="IPR008969">
    <property type="entry name" value="CarboxyPept-like_regulatory"/>
</dbReference>
<dbReference type="Proteomes" id="UP000034581">
    <property type="component" value="Unassembled WGS sequence"/>
</dbReference>
<name>A0A0G0C0C5_UNCC3</name>
<evidence type="ECO:0000256" key="1">
    <source>
        <dbReference type="SAM" id="MobiDB-lite"/>
    </source>
</evidence>
<dbReference type="STRING" id="1618350.UR67_C0005G0060"/>
<keyword evidence="2" id="KW-0472">Membrane</keyword>
<reference evidence="3 4" key="1">
    <citation type="journal article" date="2015" name="Nature">
        <title>rRNA introns, odd ribosomes, and small enigmatic genomes across a large radiation of phyla.</title>
        <authorList>
            <person name="Brown C.T."/>
            <person name="Hug L.A."/>
            <person name="Thomas B.C."/>
            <person name="Sharon I."/>
            <person name="Castelle C.J."/>
            <person name="Singh A."/>
            <person name="Wilkins M.J."/>
            <person name="Williams K.H."/>
            <person name="Banfield J.F."/>
        </authorList>
    </citation>
    <scope>NUCLEOTIDE SEQUENCE [LARGE SCALE GENOMIC DNA]</scope>
</reference>
<dbReference type="Gene3D" id="2.60.40.1120">
    <property type="entry name" value="Carboxypeptidase-like, regulatory domain"/>
    <property type="match status" value="1"/>
</dbReference>
<feature type="transmembrane region" description="Helical" evidence="2">
    <location>
        <begin position="21"/>
        <end position="42"/>
    </location>
</feature>
<organism evidence="3 4">
    <name type="scientific">candidate division CPR3 bacterium GW2011_GWF2_35_18</name>
    <dbReference type="NCBI Taxonomy" id="1618350"/>
    <lineage>
        <taxon>Bacteria</taxon>
        <taxon>Bacteria division CPR3</taxon>
    </lineage>
</organism>
<feature type="region of interest" description="Disordered" evidence="1">
    <location>
        <begin position="356"/>
        <end position="378"/>
    </location>
</feature>
<proteinExistence type="predicted"/>
<evidence type="ECO:0000256" key="2">
    <source>
        <dbReference type="SAM" id="Phobius"/>
    </source>
</evidence>
<feature type="transmembrane region" description="Helical" evidence="2">
    <location>
        <begin position="48"/>
        <end position="66"/>
    </location>
</feature>
<gene>
    <name evidence="3" type="ORF">UR67_C0005G0060</name>
</gene>
<feature type="transmembrane region" description="Helical" evidence="2">
    <location>
        <begin position="73"/>
        <end position="92"/>
    </location>
</feature>
<evidence type="ECO:0008006" key="5">
    <source>
        <dbReference type="Google" id="ProtNLM"/>
    </source>
</evidence>
<dbReference type="InterPro" id="IPR024414">
    <property type="entry name" value="Uncharacterised_PrgI"/>
</dbReference>
<evidence type="ECO:0000313" key="4">
    <source>
        <dbReference type="Proteomes" id="UP000034581"/>
    </source>
</evidence>
<dbReference type="AlphaFoldDB" id="A0A0G0C0C5"/>
<protein>
    <recommendedName>
        <fullName evidence="5">Minus agglutinin</fullName>
    </recommendedName>
</protein>
<keyword evidence="2" id="KW-1133">Transmembrane helix</keyword>
<dbReference type="EMBL" id="LBQB01000005">
    <property type="protein sequence ID" value="KKP69571.1"/>
    <property type="molecule type" value="Genomic_DNA"/>
</dbReference>